<dbReference type="InterPro" id="IPR038071">
    <property type="entry name" value="UROD/MetE-like_sf"/>
</dbReference>
<dbReference type="SUPFAM" id="SSF51726">
    <property type="entry name" value="UROD/MetE-like"/>
    <property type="match status" value="1"/>
</dbReference>
<dbReference type="RefSeq" id="WP_342127074.1">
    <property type="nucleotide sequence ID" value="NZ_JBCAUS010000003.1"/>
</dbReference>
<comment type="caution">
    <text evidence="2">The sequence shown here is derived from an EMBL/GenBank/DDBJ whole genome shotgun (WGS) entry which is preliminary data.</text>
</comment>
<keyword evidence="3" id="KW-1185">Reference proteome</keyword>
<feature type="domain" description="Uroporphyrinogen decarboxylase (URO-D)" evidence="1">
    <location>
        <begin position="54"/>
        <end position="363"/>
    </location>
</feature>
<dbReference type="Proteomes" id="UP001396646">
    <property type="component" value="Unassembled WGS sequence"/>
</dbReference>
<dbReference type="Gene3D" id="3.20.20.210">
    <property type="match status" value="1"/>
</dbReference>
<dbReference type="PANTHER" id="PTHR47099">
    <property type="entry name" value="METHYLCOBAMIDE:COM METHYLTRANSFERASE MTBA"/>
    <property type="match status" value="1"/>
</dbReference>
<dbReference type="InterPro" id="IPR052024">
    <property type="entry name" value="Methanogen_methyltrans"/>
</dbReference>
<evidence type="ECO:0000259" key="1">
    <source>
        <dbReference type="Pfam" id="PF01208"/>
    </source>
</evidence>
<evidence type="ECO:0000313" key="3">
    <source>
        <dbReference type="Proteomes" id="UP001396646"/>
    </source>
</evidence>
<protein>
    <submittedName>
        <fullName evidence="2">Uroporphyrinogen decarboxylase family protein</fullName>
    </submittedName>
</protein>
<dbReference type="Pfam" id="PF01208">
    <property type="entry name" value="URO-D"/>
    <property type="match status" value="1"/>
</dbReference>
<reference evidence="2 3" key="1">
    <citation type="submission" date="2024-04" db="EMBL/GenBank/DDBJ databases">
        <title>Methanococcoides sp. LMO-2.</title>
        <authorList>
            <person name="Liang L."/>
        </authorList>
    </citation>
    <scope>NUCLEOTIDE SEQUENCE [LARGE SCALE GENOMIC DNA]</scope>
    <source>
        <strain evidence="2 3">LMO-2</strain>
    </source>
</reference>
<dbReference type="InterPro" id="IPR000257">
    <property type="entry name" value="Uroporphyrinogen_deCOase"/>
</dbReference>
<gene>
    <name evidence="2" type="ORF">WOA13_06160</name>
</gene>
<evidence type="ECO:0000313" key="2">
    <source>
        <dbReference type="EMBL" id="MEL4305412.1"/>
    </source>
</evidence>
<name>A0ABU9KUY5_9EURY</name>
<dbReference type="PANTHER" id="PTHR47099:SF1">
    <property type="entry name" value="METHYLCOBAMIDE:COM METHYLTRANSFERASE MTBA"/>
    <property type="match status" value="1"/>
</dbReference>
<dbReference type="EMBL" id="JBCAUS010000003">
    <property type="protein sequence ID" value="MEL4305412.1"/>
    <property type="molecule type" value="Genomic_DNA"/>
</dbReference>
<accession>A0ABU9KUY5</accession>
<proteinExistence type="predicted"/>
<sequence>MPAEDYAPIDTNWLENAGNLWTTPFVDTPSERVIVDPIILSHAASVFKKNVGYFWQNPAEAMRMVCHTCEMYDVTPVGHYLYADYWGEDYGAKVKVQANSPPGITKRPIKDAADVDNFEVLSPEDLAKGPTLTKHFEALDTCHNEFPQMFAPITQLGGTMEVATNWASIDDVFMWMITEPEVVDKLTTKASDHMANACKATANRYGANVMITGSVIASGDLMDREQIKRFSYNPVSKAVRKMMNAGAGPGVYYHLCGNHSDDFDLWKDAPMSPFTVVQIGYDGKDIFPSEKLVENFGNRCTCFGTVDTKLVDRGTQKQVYEQAKEQILAGKDSPRGFIIGTSCECPTNAPPANVHALVKAARDFGKYEKF</sequence>
<organism evidence="2 3">
    <name type="scientific">Methanococcoides cohabitans</name>
    <dbReference type="NCBI Taxonomy" id="3136559"/>
    <lineage>
        <taxon>Archaea</taxon>
        <taxon>Methanobacteriati</taxon>
        <taxon>Methanobacteriota</taxon>
        <taxon>Stenosarchaea group</taxon>
        <taxon>Methanomicrobia</taxon>
        <taxon>Methanosarcinales</taxon>
        <taxon>Methanosarcinaceae</taxon>
        <taxon>Methanococcoides</taxon>
    </lineage>
</organism>